<keyword evidence="3" id="KW-1185">Reference proteome</keyword>
<feature type="non-terminal residue" evidence="2">
    <location>
        <position position="95"/>
    </location>
</feature>
<evidence type="ECO:0000313" key="3">
    <source>
        <dbReference type="Proteomes" id="UP000605970"/>
    </source>
</evidence>
<proteinExistence type="predicted"/>
<evidence type="ECO:0000313" key="2">
    <source>
        <dbReference type="EMBL" id="KAF7633832.1"/>
    </source>
</evidence>
<keyword evidence="1" id="KW-0472">Membrane</keyword>
<gene>
    <name evidence="2" type="ORF">Mgra_00006801</name>
</gene>
<dbReference type="EMBL" id="JABEBT010000069">
    <property type="protein sequence ID" value="KAF7633832.1"/>
    <property type="molecule type" value="Genomic_DNA"/>
</dbReference>
<organism evidence="2 3">
    <name type="scientific">Meloidogyne graminicola</name>
    <dbReference type="NCBI Taxonomy" id="189291"/>
    <lineage>
        <taxon>Eukaryota</taxon>
        <taxon>Metazoa</taxon>
        <taxon>Ecdysozoa</taxon>
        <taxon>Nematoda</taxon>
        <taxon>Chromadorea</taxon>
        <taxon>Rhabditida</taxon>
        <taxon>Tylenchina</taxon>
        <taxon>Tylenchomorpha</taxon>
        <taxon>Tylenchoidea</taxon>
        <taxon>Meloidogynidae</taxon>
        <taxon>Meloidogyninae</taxon>
        <taxon>Meloidogyne</taxon>
    </lineage>
</organism>
<sequence length="95" mass="11066">EESPKDNNSTDENIFKILINFFNNLTQKIENFTPTHFSFVFCAFEAVLYFVVSFVSFFEQETMPDAFFAMFYFFAACVFSTLAIASYKLLQTINN</sequence>
<comment type="caution">
    <text evidence="2">The sequence shown here is derived from an EMBL/GenBank/DDBJ whole genome shotgun (WGS) entry which is preliminary data.</text>
</comment>
<dbReference type="Proteomes" id="UP000605970">
    <property type="component" value="Unassembled WGS sequence"/>
</dbReference>
<accession>A0A8S9ZKC8</accession>
<feature type="transmembrane region" description="Helical" evidence="1">
    <location>
        <begin position="37"/>
        <end position="58"/>
    </location>
</feature>
<protein>
    <submittedName>
        <fullName evidence="2">Uncharacterized protein</fullName>
    </submittedName>
</protein>
<reference evidence="2" key="1">
    <citation type="journal article" date="2020" name="Ecol. Evol.">
        <title>Genome structure and content of the rice root-knot nematode (Meloidogyne graminicola).</title>
        <authorList>
            <person name="Phan N.T."/>
            <person name="Danchin E.G.J."/>
            <person name="Klopp C."/>
            <person name="Perfus-Barbeoch L."/>
            <person name="Kozlowski D.K."/>
            <person name="Koutsovoulos G.D."/>
            <person name="Lopez-Roques C."/>
            <person name="Bouchez O."/>
            <person name="Zahm M."/>
            <person name="Besnard G."/>
            <person name="Bellafiore S."/>
        </authorList>
    </citation>
    <scope>NUCLEOTIDE SEQUENCE</scope>
    <source>
        <strain evidence="2">VN-18</strain>
    </source>
</reference>
<feature type="transmembrane region" description="Helical" evidence="1">
    <location>
        <begin position="70"/>
        <end position="90"/>
    </location>
</feature>
<evidence type="ECO:0000256" key="1">
    <source>
        <dbReference type="SAM" id="Phobius"/>
    </source>
</evidence>
<keyword evidence="1" id="KW-1133">Transmembrane helix</keyword>
<keyword evidence="1" id="KW-0812">Transmembrane</keyword>
<name>A0A8S9ZKC8_9BILA</name>
<dbReference type="AlphaFoldDB" id="A0A8S9ZKC8"/>